<evidence type="ECO:0000256" key="1">
    <source>
        <dbReference type="SAM" id="Phobius"/>
    </source>
</evidence>
<dbReference type="KEGG" id="dli:dnl_17620"/>
<protein>
    <submittedName>
        <fullName evidence="2">Uncharacterized protein</fullName>
    </submittedName>
</protein>
<dbReference type="Proteomes" id="UP000663720">
    <property type="component" value="Chromosome"/>
</dbReference>
<accession>A0A975B643</accession>
<sequence>MGNFFHPFYFQLFIKLPFYIMMVILIKFLKLISWGLLFVKLSIFFFIKE</sequence>
<evidence type="ECO:0000313" key="2">
    <source>
        <dbReference type="EMBL" id="QTA79491.1"/>
    </source>
</evidence>
<dbReference type="AlphaFoldDB" id="A0A975B643"/>
<keyword evidence="3" id="KW-1185">Reference proteome</keyword>
<dbReference type="EMBL" id="CP061799">
    <property type="protein sequence ID" value="QTA79491.1"/>
    <property type="molecule type" value="Genomic_DNA"/>
</dbReference>
<keyword evidence="1" id="KW-0812">Transmembrane</keyword>
<evidence type="ECO:0000313" key="3">
    <source>
        <dbReference type="Proteomes" id="UP000663720"/>
    </source>
</evidence>
<keyword evidence="1" id="KW-1133">Transmembrane helix</keyword>
<gene>
    <name evidence="2" type="ORF">dnl_17620</name>
</gene>
<feature type="transmembrane region" description="Helical" evidence="1">
    <location>
        <begin position="20"/>
        <end position="47"/>
    </location>
</feature>
<organism evidence="2 3">
    <name type="scientific">Desulfonema limicola</name>
    <dbReference type="NCBI Taxonomy" id="45656"/>
    <lineage>
        <taxon>Bacteria</taxon>
        <taxon>Pseudomonadati</taxon>
        <taxon>Thermodesulfobacteriota</taxon>
        <taxon>Desulfobacteria</taxon>
        <taxon>Desulfobacterales</taxon>
        <taxon>Desulfococcaceae</taxon>
        <taxon>Desulfonema</taxon>
    </lineage>
</organism>
<keyword evidence="1" id="KW-0472">Membrane</keyword>
<name>A0A975B643_9BACT</name>
<reference evidence="2" key="1">
    <citation type="journal article" date="2021" name="Microb. Physiol.">
        <title>Proteogenomic Insights into the Physiology of Marine, Sulfate-Reducing, Filamentous Desulfonema limicola and Desulfonema magnum.</title>
        <authorList>
            <person name="Schnaars V."/>
            <person name="Wohlbrand L."/>
            <person name="Scheve S."/>
            <person name="Hinrichs C."/>
            <person name="Reinhardt R."/>
            <person name="Rabus R."/>
        </authorList>
    </citation>
    <scope>NUCLEOTIDE SEQUENCE</scope>
    <source>
        <strain evidence="2">5ac10</strain>
    </source>
</reference>
<proteinExistence type="predicted"/>